<feature type="compositionally biased region" description="Basic and acidic residues" evidence="1">
    <location>
        <begin position="1"/>
        <end position="19"/>
    </location>
</feature>
<evidence type="ECO:0000256" key="1">
    <source>
        <dbReference type="SAM" id="MobiDB-lite"/>
    </source>
</evidence>
<gene>
    <name evidence="2" type="ORF">LZ012_11715</name>
</gene>
<accession>A0ABS9K3D4</accession>
<dbReference type="EMBL" id="JAKLTN010000002">
    <property type="protein sequence ID" value="MCG2577660.1"/>
    <property type="molecule type" value="Genomic_DNA"/>
</dbReference>
<feature type="region of interest" description="Disordered" evidence="1">
    <location>
        <begin position="1"/>
        <end position="27"/>
    </location>
</feature>
<protein>
    <submittedName>
        <fullName evidence="2">Uncharacterized protein</fullName>
    </submittedName>
</protein>
<organism evidence="2 3">
    <name type="scientific">Dechloromonas hankyongensis</name>
    <dbReference type="NCBI Taxonomy" id="2908002"/>
    <lineage>
        <taxon>Bacteria</taxon>
        <taxon>Pseudomonadati</taxon>
        <taxon>Pseudomonadota</taxon>
        <taxon>Betaproteobacteria</taxon>
        <taxon>Rhodocyclales</taxon>
        <taxon>Azonexaceae</taxon>
        <taxon>Dechloromonas</taxon>
    </lineage>
</organism>
<sequence>MDAKPSNERRREGQRRHYDAGPPQGMAERRINIERRMFNLCMDSGWGLGKSPVSGGSAGDSVAG</sequence>
<dbReference type="Proteomes" id="UP001165384">
    <property type="component" value="Unassembled WGS sequence"/>
</dbReference>
<dbReference type="RefSeq" id="WP_275710989.1">
    <property type="nucleotide sequence ID" value="NZ_JAKLTN010000002.1"/>
</dbReference>
<evidence type="ECO:0000313" key="3">
    <source>
        <dbReference type="Proteomes" id="UP001165384"/>
    </source>
</evidence>
<reference evidence="2" key="1">
    <citation type="submission" date="2022-01" db="EMBL/GenBank/DDBJ databases">
        <authorList>
            <person name="Jo J.-H."/>
            <person name="Im W.-T."/>
        </authorList>
    </citation>
    <scope>NUCLEOTIDE SEQUENCE</scope>
    <source>
        <strain evidence="2">XY25</strain>
    </source>
</reference>
<name>A0ABS9K3D4_9RHOO</name>
<proteinExistence type="predicted"/>
<evidence type="ECO:0000313" key="2">
    <source>
        <dbReference type="EMBL" id="MCG2577660.1"/>
    </source>
</evidence>
<comment type="caution">
    <text evidence="2">The sequence shown here is derived from an EMBL/GenBank/DDBJ whole genome shotgun (WGS) entry which is preliminary data.</text>
</comment>
<keyword evidence="3" id="KW-1185">Reference proteome</keyword>